<name>A0A2S9YVZ7_9BACT</name>
<evidence type="ECO:0000313" key="2">
    <source>
        <dbReference type="EMBL" id="PRQ09278.1"/>
    </source>
</evidence>
<gene>
    <name evidence="2" type="ORF">ENSA7_09700</name>
</gene>
<protein>
    <recommendedName>
        <fullName evidence="4">HEAT repeat protein</fullName>
    </recommendedName>
</protein>
<comment type="caution">
    <text evidence="2">The sequence shown here is derived from an EMBL/GenBank/DDBJ whole genome shotgun (WGS) entry which is preliminary data.</text>
</comment>
<evidence type="ECO:0000256" key="1">
    <source>
        <dbReference type="SAM" id="MobiDB-lite"/>
    </source>
</evidence>
<sequence>MISIDAHGGPALPEDRVQAIVRRALARAPSFTSAERDLRSRSKRGLLAATFEYRELPDASDHGRDLLVRLSVEAPEQLAAQLGPEGLDVTVLLERDAGQADLSSDLHLATERLAAILQARTDLARGADRAVTRLLESSDPDALILTLEWVRDHPDHAEAREAANRAVELIEHDDERVALLAIEALGQIGGPEHVVVLLDRIQLADTRQANSAYDALANLGGPEAEGFLQFAARNEDEPRRRAAAERALHRVADSDMIQASSRAPRPAGGKRSQPPADPGLAPAGESSRTDAQRSRPSPTWPPSRGHR</sequence>
<feature type="region of interest" description="Disordered" evidence="1">
    <location>
        <begin position="248"/>
        <end position="307"/>
    </location>
</feature>
<dbReference type="Pfam" id="PF13646">
    <property type="entry name" value="HEAT_2"/>
    <property type="match status" value="1"/>
</dbReference>
<reference evidence="2 3" key="1">
    <citation type="submission" date="2018-03" db="EMBL/GenBank/DDBJ databases">
        <title>Draft Genome Sequences of the Obligatory Marine Myxobacteria Enhygromyxa salina SWB007.</title>
        <authorList>
            <person name="Poehlein A."/>
            <person name="Moghaddam J.A."/>
            <person name="Harms H."/>
            <person name="Alanjari M."/>
            <person name="Koenig G.M."/>
            <person name="Daniel R."/>
            <person name="Schaeberle T.F."/>
        </authorList>
    </citation>
    <scope>NUCLEOTIDE SEQUENCE [LARGE SCALE GENOMIC DNA]</scope>
    <source>
        <strain evidence="2 3">SWB007</strain>
    </source>
</reference>
<dbReference type="InterPro" id="IPR016024">
    <property type="entry name" value="ARM-type_fold"/>
</dbReference>
<accession>A0A2S9YVZ7</accession>
<dbReference type="Proteomes" id="UP000238823">
    <property type="component" value="Unassembled WGS sequence"/>
</dbReference>
<organism evidence="2 3">
    <name type="scientific">Enhygromyxa salina</name>
    <dbReference type="NCBI Taxonomy" id="215803"/>
    <lineage>
        <taxon>Bacteria</taxon>
        <taxon>Pseudomonadati</taxon>
        <taxon>Myxococcota</taxon>
        <taxon>Polyangia</taxon>
        <taxon>Nannocystales</taxon>
        <taxon>Nannocystaceae</taxon>
        <taxon>Enhygromyxa</taxon>
    </lineage>
</organism>
<dbReference type="SUPFAM" id="SSF48371">
    <property type="entry name" value="ARM repeat"/>
    <property type="match status" value="1"/>
</dbReference>
<evidence type="ECO:0008006" key="4">
    <source>
        <dbReference type="Google" id="ProtNLM"/>
    </source>
</evidence>
<proteinExistence type="predicted"/>
<evidence type="ECO:0000313" key="3">
    <source>
        <dbReference type="Proteomes" id="UP000238823"/>
    </source>
</evidence>
<dbReference type="EMBL" id="PVNL01000029">
    <property type="protein sequence ID" value="PRQ09278.1"/>
    <property type="molecule type" value="Genomic_DNA"/>
</dbReference>
<dbReference type="InterPro" id="IPR011989">
    <property type="entry name" value="ARM-like"/>
</dbReference>
<dbReference type="Gene3D" id="1.25.10.10">
    <property type="entry name" value="Leucine-rich Repeat Variant"/>
    <property type="match status" value="1"/>
</dbReference>
<dbReference type="AlphaFoldDB" id="A0A2S9YVZ7"/>